<dbReference type="InterPro" id="IPR000253">
    <property type="entry name" value="FHA_dom"/>
</dbReference>
<dbReference type="Proteomes" id="UP000680750">
    <property type="component" value="Chromosome"/>
</dbReference>
<keyword evidence="5" id="KW-1185">Reference proteome</keyword>
<dbReference type="KEGG" id="aser:Asera_03460"/>
<evidence type="ECO:0000313" key="4">
    <source>
        <dbReference type="EMBL" id="BCJ26238.1"/>
    </source>
</evidence>
<accession>A0A810KVX1</accession>
<protein>
    <recommendedName>
        <fullName evidence="3">FHA domain-containing protein</fullName>
    </recommendedName>
</protein>
<reference evidence="4" key="1">
    <citation type="submission" date="2020-08" db="EMBL/GenBank/DDBJ databases">
        <title>Whole genome shotgun sequence of Actinocatenispora sera NBRC 101916.</title>
        <authorList>
            <person name="Komaki H."/>
            <person name="Tamura T."/>
        </authorList>
    </citation>
    <scope>NUCLEOTIDE SEQUENCE</scope>
    <source>
        <strain evidence="4">NBRC 101916</strain>
    </source>
</reference>
<sequence>MRFEVTRVLDSIERRLCTDPSAARAIVDLAPIVRQVELDGGRPAHLLRLGLVIDALGAHLGEPGAKVYLVVDRALITDLELTSNEKMVLRRWADDGLVETLPEVDDRLLELSAYTGLPVVSRDDFARFAGRHPWAAGAPFLIPVPGVGGAALMTRPNAAPTMPRPTLDPATQAVLGRYWRCPEPGCVLFGAPGPGQPPPRVRSGRAVCPRHGAPMHDGGPRQQATPVTIWIRGEDRGRFPVTAGAPVVVGRSPEGPGGVRLGELLDDEAVHWVSRSHVRLDLLDGALVVTDTSTNGTTVHTRSGPDAVPETITLHRGQQHRLGDWDVVELHEGVQLGRADRRPSGGGADDAPVMAEAPTMAIRLPGSAADRRG</sequence>
<organism evidence="4 5">
    <name type="scientific">Actinocatenispora sera</name>
    <dbReference type="NCBI Taxonomy" id="390989"/>
    <lineage>
        <taxon>Bacteria</taxon>
        <taxon>Bacillati</taxon>
        <taxon>Actinomycetota</taxon>
        <taxon>Actinomycetes</taxon>
        <taxon>Micromonosporales</taxon>
        <taxon>Micromonosporaceae</taxon>
        <taxon>Actinocatenispora</taxon>
    </lineage>
</organism>
<dbReference type="Gene3D" id="2.60.200.20">
    <property type="match status" value="1"/>
</dbReference>
<feature type="region of interest" description="Disordered" evidence="2">
    <location>
        <begin position="336"/>
        <end position="373"/>
    </location>
</feature>
<proteinExistence type="predicted"/>
<dbReference type="SUPFAM" id="SSF49879">
    <property type="entry name" value="SMAD/FHA domain"/>
    <property type="match status" value="1"/>
</dbReference>
<name>A0A810KVX1_9ACTN</name>
<keyword evidence="1" id="KW-0597">Phosphoprotein</keyword>
<dbReference type="AlphaFoldDB" id="A0A810KVX1"/>
<evidence type="ECO:0000313" key="5">
    <source>
        <dbReference type="Proteomes" id="UP000680750"/>
    </source>
</evidence>
<dbReference type="PROSITE" id="PS50006">
    <property type="entry name" value="FHA_DOMAIN"/>
    <property type="match status" value="1"/>
</dbReference>
<gene>
    <name evidence="4" type="ORF">Asera_03460</name>
</gene>
<evidence type="ECO:0000256" key="2">
    <source>
        <dbReference type="SAM" id="MobiDB-lite"/>
    </source>
</evidence>
<evidence type="ECO:0000256" key="1">
    <source>
        <dbReference type="ARBA" id="ARBA00022553"/>
    </source>
</evidence>
<dbReference type="EMBL" id="AP023354">
    <property type="protein sequence ID" value="BCJ26238.1"/>
    <property type="molecule type" value="Genomic_DNA"/>
</dbReference>
<feature type="domain" description="FHA" evidence="3">
    <location>
        <begin position="247"/>
        <end position="304"/>
    </location>
</feature>
<evidence type="ECO:0000259" key="3">
    <source>
        <dbReference type="PROSITE" id="PS50006"/>
    </source>
</evidence>
<dbReference type="InterPro" id="IPR008984">
    <property type="entry name" value="SMAD_FHA_dom_sf"/>
</dbReference>